<organism evidence="1 2">
    <name type="scientific">Meishania litoralis</name>
    <dbReference type="NCBI Taxonomy" id="3434685"/>
    <lineage>
        <taxon>Bacteria</taxon>
        <taxon>Pseudomonadati</taxon>
        <taxon>Bacteroidota</taxon>
        <taxon>Flavobacteriia</taxon>
        <taxon>Flavobacteriales</taxon>
        <taxon>Flavobacteriaceae</taxon>
        <taxon>Meishania</taxon>
    </lineage>
</organism>
<proteinExistence type="predicted"/>
<dbReference type="EMBL" id="JBHFPV010000006">
    <property type="protein sequence ID" value="MFH6605027.1"/>
    <property type="molecule type" value="Genomic_DNA"/>
</dbReference>
<protein>
    <submittedName>
        <fullName evidence="1">Uncharacterized protein</fullName>
    </submittedName>
</protein>
<gene>
    <name evidence="1" type="ORF">ACEZ3G_16190</name>
</gene>
<accession>A0ACC7LSN9</accession>
<comment type="caution">
    <text evidence="1">The sequence shown here is derived from an EMBL/GenBank/DDBJ whole genome shotgun (WGS) entry which is preliminary data.</text>
</comment>
<sequence>MRIFVYLGLFLLITGCKKEIHKKDMDMLAGYWEIVQVTFPDGNKKTYNVNTNIDYFVLDGEAGFRKKVQPKLNGTFETSDDAEPFAIIETKNGLAIHYKNAMSEWIEEIVELNENSFSVQNEEGMRYQYRRFELINVKR</sequence>
<evidence type="ECO:0000313" key="1">
    <source>
        <dbReference type="EMBL" id="MFH6605027.1"/>
    </source>
</evidence>
<keyword evidence="2" id="KW-1185">Reference proteome</keyword>
<dbReference type="Proteomes" id="UP001595191">
    <property type="component" value="Unassembled WGS sequence"/>
</dbReference>
<evidence type="ECO:0000313" key="2">
    <source>
        <dbReference type="Proteomes" id="UP001595191"/>
    </source>
</evidence>
<reference evidence="1" key="1">
    <citation type="submission" date="2024-09" db="EMBL/GenBank/DDBJ databases">
        <authorList>
            <person name="Liu J."/>
        </authorList>
    </citation>
    <scope>NUCLEOTIDE SEQUENCE</scope>
    <source>
        <strain evidence="1">NBU2967</strain>
    </source>
</reference>
<name>A0ACC7LSN9_9FLAO</name>